<sequence>MDKRFFLALLLTAIVVAVTPILFPTPRTPLPVRGDSARRGGVAAGSATSTTSTTSATPARGAAPFAEAPAGAAPAAGAGALPVLPESGAVAAVAPVRAETTLVRTPRVVYRFASVGAAPVSAVMTGYRSLAPGAGPERRVELARPGVPLLRYQLVVPGDTIDLGAVPFTMRRTGASPTAPVTFEAATAAGRVAITYTFAPDTGGANAYMLTVNGRVDGPGARGALLVELPNGLASAEADSVENHQHLAIAYKPLRDDARGIGFGKLDAGELQTVPGPLSWVVSKSKYFLVGLLTPVSDSAGAFAELRVAGGARTSKEATNATAVAVETLRDGAFNFEL</sequence>
<dbReference type="EMBL" id="CADCTX010000561">
    <property type="protein sequence ID" value="CAA9328480.1"/>
    <property type="molecule type" value="Genomic_DNA"/>
</dbReference>
<keyword evidence="5" id="KW-1003">Cell membrane</keyword>
<evidence type="ECO:0000256" key="8">
    <source>
        <dbReference type="ARBA" id="ARBA00033245"/>
    </source>
</evidence>
<dbReference type="InterPro" id="IPR038221">
    <property type="entry name" value="YidC_periplasmic_sf"/>
</dbReference>
<protein>
    <recommendedName>
        <fullName evidence="3">Membrane protein insertase YidC</fullName>
    </recommendedName>
    <alternativeName>
        <fullName evidence="9">Foldase YidC</fullName>
    </alternativeName>
    <alternativeName>
        <fullName evidence="8">Membrane integrase YidC</fullName>
    </alternativeName>
</protein>
<proteinExistence type="inferred from homology"/>
<keyword evidence="4" id="KW-0813">Transport</keyword>
<keyword evidence="5" id="KW-0472">Membrane</keyword>
<reference evidence="11" key="1">
    <citation type="submission" date="2020-02" db="EMBL/GenBank/DDBJ databases">
        <authorList>
            <person name="Meier V. D."/>
        </authorList>
    </citation>
    <scope>NUCLEOTIDE SEQUENCE</scope>
    <source>
        <strain evidence="11">AVDCRST_MAG40</strain>
    </source>
</reference>
<accession>A0A6J4LCF7</accession>
<evidence type="ECO:0000313" key="11">
    <source>
        <dbReference type="EMBL" id="CAA9328480.1"/>
    </source>
</evidence>
<name>A0A6J4LCF7_9BACT</name>
<feature type="region of interest" description="Disordered" evidence="10">
    <location>
        <begin position="28"/>
        <end position="60"/>
    </location>
</feature>
<feature type="compositionally biased region" description="Low complexity" evidence="10">
    <location>
        <begin position="39"/>
        <end position="60"/>
    </location>
</feature>
<evidence type="ECO:0000256" key="5">
    <source>
        <dbReference type="ARBA" id="ARBA00022475"/>
    </source>
</evidence>
<dbReference type="InterPro" id="IPR028053">
    <property type="entry name" value="Membr_insert_YidC_N"/>
</dbReference>
<evidence type="ECO:0000256" key="10">
    <source>
        <dbReference type="SAM" id="MobiDB-lite"/>
    </source>
</evidence>
<keyword evidence="6" id="KW-0653">Protein transport</keyword>
<gene>
    <name evidence="11" type="ORF">AVDCRST_MAG40-1804</name>
</gene>
<comment type="subcellular location">
    <subcellularLocation>
        <location evidence="1">Cell membrane</location>
        <topology evidence="1">Multi-pass membrane protein</topology>
    </subcellularLocation>
</comment>
<dbReference type="AlphaFoldDB" id="A0A6J4LCF7"/>
<dbReference type="CDD" id="cd19961">
    <property type="entry name" value="EcYidC-like_peri"/>
    <property type="match status" value="1"/>
</dbReference>
<evidence type="ECO:0000256" key="6">
    <source>
        <dbReference type="ARBA" id="ARBA00022927"/>
    </source>
</evidence>
<organism evidence="11">
    <name type="scientific">uncultured Gemmatimonadaceae bacterium</name>
    <dbReference type="NCBI Taxonomy" id="246130"/>
    <lineage>
        <taxon>Bacteria</taxon>
        <taxon>Pseudomonadati</taxon>
        <taxon>Gemmatimonadota</taxon>
        <taxon>Gemmatimonadia</taxon>
        <taxon>Gemmatimonadales</taxon>
        <taxon>Gemmatimonadaceae</taxon>
        <taxon>environmental samples</taxon>
    </lineage>
</organism>
<evidence type="ECO:0000256" key="4">
    <source>
        <dbReference type="ARBA" id="ARBA00022448"/>
    </source>
</evidence>
<feature type="non-terminal residue" evidence="11">
    <location>
        <position position="338"/>
    </location>
</feature>
<comment type="similarity">
    <text evidence="2">Belongs to the OXA1/ALB3/YidC family. Type 1 subfamily.</text>
</comment>
<dbReference type="Gene3D" id="2.70.98.90">
    <property type="match status" value="1"/>
</dbReference>
<evidence type="ECO:0000256" key="3">
    <source>
        <dbReference type="ARBA" id="ARBA00015325"/>
    </source>
</evidence>
<keyword evidence="7" id="KW-0143">Chaperone</keyword>
<evidence type="ECO:0000256" key="7">
    <source>
        <dbReference type="ARBA" id="ARBA00023186"/>
    </source>
</evidence>
<dbReference type="GO" id="GO:0015031">
    <property type="term" value="P:protein transport"/>
    <property type="evidence" value="ECO:0007669"/>
    <property type="project" value="UniProtKB-KW"/>
</dbReference>
<evidence type="ECO:0000256" key="9">
    <source>
        <dbReference type="ARBA" id="ARBA00033342"/>
    </source>
</evidence>
<evidence type="ECO:0000256" key="1">
    <source>
        <dbReference type="ARBA" id="ARBA00004651"/>
    </source>
</evidence>
<dbReference type="GO" id="GO:0005886">
    <property type="term" value="C:plasma membrane"/>
    <property type="evidence" value="ECO:0007669"/>
    <property type="project" value="UniProtKB-SubCell"/>
</dbReference>
<evidence type="ECO:0000256" key="2">
    <source>
        <dbReference type="ARBA" id="ARBA00010527"/>
    </source>
</evidence>